<dbReference type="InterPro" id="IPR037120">
    <property type="entry name" value="Haem_peroxidase_sf_animal"/>
</dbReference>
<reference evidence="11" key="2">
    <citation type="submission" date="2024-08" db="UniProtKB">
        <authorList>
            <consortium name="EnsemblMetazoa"/>
        </authorList>
    </citation>
    <scope>IDENTIFICATION</scope>
</reference>
<keyword evidence="7 9" id="KW-0408">Iron</keyword>
<evidence type="ECO:0000256" key="7">
    <source>
        <dbReference type="ARBA" id="ARBA00023004"/>
    </source>
</evidence>
<dbReference type="PANTHER" id="PTHR11475:SF4">
    <property type="entry name" value="CHORION PEROXIDASE"/>
    <property type="match status" value="1"/>
</dbReference>
<organism evidence="11 12">
    <name type="scientific">Dendroctonus ponderosae</name>
    <name type="common">Mountain pine beetle</name>
    <dbReference type="NCBI Taxonomy" id="77166"/>
    <lineage>
        <taxon>Eukaryota</taxon>
        <taxon>Metazoa</taxon>
        <taxon>Ecdysozoa</taxon>
        <taxon>Arthropoda</taxon>
        <taxon>Hexapoda</taxon>
        <taxon>Insecta</taxon>
        <taxon>Pterygota</taxon>
        <taxon>Neoptera</taxon>
        <taxon>Endopterygota</taxon>
        <taxon>Coleoptera</taxon>
        <taxon>Polyphaga</taxon>
        <taxon>Cucujiformia</taxon>
        <taxon>Curculionidae</taxon>
        <taxon>Scolytinae</taxon>
        <taxon>Dendroctonus</taxon>
    </lineage>
</organism>
<evidence type="ECO:0008006" key="13">
    <source>
        <dbReference type="Google" id="ProtNLM"/>
    </source>
</evidence>
<keyword evidence="5 10" id="KW-0732">Signal</keyword>
<sequence length="786" mass="88485">MLWVQTTSILALIYLADCHVAIRPREFLVDAKKQSKTDENAPNEEDRCTPLVSCPAHLRKTSNSYCRTRTQRQGVLCTTGQNHTDQQDLRGRQHTFHMDSSVLSQLQMKSRSEMTRLRTREAALLASKEPPVLLPGPATYGHFRNSRSFDMHDLSEMMHVANSALQLAIATRAFKDRHGLSNEDLELGMIDGDLRPTQMGQACAPVPFCPLIPDKYRRIDGVCNNILQPSWGGPFTAYSRLLPASYQDGVWAPRTSVVGEEPLPSPRLISASVISDLSSPSPDYTLAVMQFGQFISHDFTQSMDMSFTNGSAISCCAADGASTLPPQSTHYACLPIDIPADDPFFGKFRQRCMNFVRSILAPNNDCSLGYSQQMNKLTHFIDASSVYGSTPEQTSQLRSFRDGKLKVFDDFGRDLLPMSKDPNACLTMEQGSACFESGDTRTNQMITLTVMHTLFLREHNRLARELGQLNPHWDDEKLFLEARQILMAEMQVIIYQEFLPTVLGREAMEEFGVELEPEGKYSLDYNPMVDPSITNEFAAAAFRFGHSAVEGQLKIFGPSKMEEVIAIPELMFYPSRMRHQEFLDEVLSTLTTEPMQDVDGHISEMLTKYTFRGGNPFGVDLAAINIQRGRDHGLRPYNDYRQLIGLPRINDFDEFGPEIGSKLRAVYQSVDDVDLWVGGLLEDKPAGSMLSLTFRDIIADQFARLKKGDRYFFQNDPSINPGHFTPEQLAELRKASLSRIICDNSDKMLLSRQARNAFRKPGVSGNEFFDCRGPEIPRLDLTLWHS</sequence>
<evidence type="ECO:0000313" key="12">
    <source>
        <dbReference type="Proteomes" id="UP000019118"/>
    </source>
</evidence>
<dbReference type="GO" id="GO:0006979">
    <property type="term" value="P:response to oxidative stress"/>
    <property type="evidence" value="ECO:0007669"/>
    <property type="project" value="InterPro"/>
</dbReference>
<evidence type="ECO:0000256" key="3">
    <source>
        <dbReference type="ARBA" id="ARBA00022559"/>
    </source>
</evidence>
<reference evidence="12" key="1">
    <citation type="journal article" date="2013" name="Genome Biol.">
        <title>Draft genome of the mountain pine beetle, Dendroctonus ponderosae Hopkins, a major forest pest.</title>
        <authorList>
            <person name="Keeling C.I."/>
            <person name="Yuen M.M."/>
            <person name="Liao N.Y."/>
            <person name="Docking T.R."/>
            <person name="Chan S.K."/>
            <person name="Taylor G.A."/>
            <person name="Palmquist D.L."/>
            <person name="Jackman S.D."/>
            <person name="Nguyen A."/>
            <person name="Li M."/>
            <person name="Henderson H."/>
            <person name="Janes J.K."/>
            <person name="Zhao Y."/>
            <person name="Pandoh P."/>
            <person name="Moore R."/>
            <person name="Sperling F.A."/>
            <person name="Huber D.P."/>
            <person name="Birol I."/>
            <person name="Jones S.J."/>
            <person name="Bohlmann J."/>
        </authorList>
    </citation>
    <scope>NUCLEOTIDE SEQUENCE</scope>
</reference>
<dbReference type="EnsemblMetazoa" id="XM_019898811.1">
    <property type="protein sequence ID" value="XP_019754370.1"/>
    <property type="gene ID" value="LOC109533480"/>
</dbReference>
<keyword evidence="12" id="KW-1185">Reference proteome</keyword>
<dbReference type="Pfam" id="PF03098">
    <property type="entry name" value="An_peroxidase"/>
    <property type="match status" value="1"/>
</dbReference>
<evidence type="ECO:0000256" key="5">
    <source>
        <dbReference type="ARBA" id="ARBA00022729"/>
    </source>
</evidence>
<feature type="signal peptide" evidence="10">
    <location>
        <begin position="1"/>
        <end position="18"/>
    </location>
</feature>
<comment type="subcellular location">
    <subcellularLocation>
        <location evidence="1">Secreted</location>
    </subcellularLocation>
</comment>
<evidence type="ECO:0000256" key="6">
    <source>
        <dbReference type="ARBA" id="ARBA00023002"/>
    </source>
</evidence>
<keyword evidence="3" id="KW-0575">Peroxidase</keyword>
<evidence type="ECO:0000313" key="11">
    <source>
        <dbReference type="EnsemblMetazoa" id="XP_019754370.1"/>
    </source>
</evidence>
<protein>
    <recommendedName>
        <fullName evidence="13">Chorion peroxidase</fullName>
    </recommendedName>
</protein>
<dbReference type="PROSITE" id="PS50292">
    <property type="entry name" value="PEROXIDASE_3"/>
    <property type="match status" value="1"/>
</dbReference>
<dbReference type="SUPFAM" id="SSF48113">
    <property type="entry name" value="Heme-dependent peroxidases"/>
    <property type="match status" value="1"/>
</dbReference>
<dbReference type="PRINTS" id="PR00457">
    <property type="entry name" value="ANPEROXIDASE"/>
</dbReference>
<dbReference type="Gene3D" id="1.10.640.10">
    <property type="entry name" value="Haem peroxidase domain superfamily, animal type"/>
    <property type="match status" value="1"/>
</dbReference>
<dbReference type="PANTHER" id="PTHR11475">
    <property type="entry name" value="OXIDASE/PEROXIDASE"/>
    <property type="match status" value="1"/>
</dbReference>
<dbReference type="InterPro" id="IPR019791">
    <property type="entry name" value="Haem_peroxidase_animal"/>
</dbReference>
<evidence type="ECO:0000256" key="4">
    <source>
        <dbReference type="ARBA" id="ARBA00022617"/>
    </source>
</evidence>
<evidence type="ECO:0000256" key="9">
    <source>
        <dbReference type="PIRSR" id="PIRSR619791-2"/>
    </source>
</evidence>
<dbReference type="GO" id="GO:0022412">
    <property type="term" value="P:cellular process involved in reproduction in multicellular organism"/>
    <property type="evidence" value="ECO:0007669"/>
    <property type="project" value="UniProtKB-ARBA"/>
</dbReference>
<name>A0AAR5NZY0_DENPD</name>
<feature type="chain" id="PRO_5044017684" description="Chorion peroxidase" evidence="10">
    <location>
        <begin position="19"/>
        <end position="786"/>
    </location>
</feature>
<dbReference type="FunFam" id="1.10.640.10:FF:000003">
    <property type="entry name" value="chorion peroxidase"/>
    <property type="match status" value="1"/>
</dbReference>
<dbReference type="GO" id="GO:0004601">
    <property type="term" value="F:peroxidase activity"/>
    <property type="evidence" value="ECO:0007669"/>
    <property type="project" value="UniProtKB-KW"/>
</dbReference>
<evidence type="ECO:0000256" key="1">
    <source>
        <dbReference type="ARBA" id="ARBA00004613"/>
    </source>
</evidence>
<keyword evidence="9" id="KW-0479">Metal-binding</keyword>
<accession>A0AAR5NZY0</accession>
<dbReference type="GO" id="GO:0046872">
    <property type="term" value="F:metal ion binding"/>
    <property type="evidence" value="ECO:0007669"/>
    <property type="project" value="UniProtKB-KW"/>
</dbReference>
<evidence type="ECO:0000256" key="8">
    <source>
        <dbReference type="ARBA" id="ARBA00023180"/>
    </source>
</evidence>
<evidence type="ECO:0000256" key="10">
    <source>
        <dbReference type="SAM" id="SignalP"/>
    </source>
</evidence>
<dbReference type="InterPro" id="IPR010255">
    <property type="entry name" value="Haem_peroxidase_sf"/>
</dbReference>
<dbReference type="Proteomes" id="UP000019118">
    <property type="component" value="Unassembled WGS sequence"/>
</dbReference>
<feature type="binding site" description="axial binding residue" evidence="9">
    <location>
        <position position="546"/>
    </location>
    <ligand>
        <name>heme b</name>
        <dbReference type="ChEBI" id="CHEBI:60344"/>
    </ligand>
    <ligandPart>
        <name>Fe</name>
        <dbReference type="ChEBI" id="CHEBI:18248"/>
    </ligandPart>
</feature>
<keyword evidence="4 9" id="KW-0349">Heme</keyword>
<proteinExistence type="predicted"/>
<dbReference type="GO" id="GO:0005576">
    <property type="term" value="C:extracellular region"/>
    <property type="evidence" value="ECO:0007669"/>
    <property type="project" value="UniProtKB-SubCell"/>
</dbReference>
<keyword evidence="2" id="KW-0964">Secreted</keyword>
<dbReference type="CDD" id="cd09823">
    <property type="entry name" value="peroxinectin_like"/>
    <property type="match status" value="1"/>
</dbReference>
<evidence type="ECO:0000256" key="2">
    <source>
        <dbReference type="ARBA" id="ARBA00022525"/>
    </source>
</evidence>
<keyword evidence="6" id="KW-0560">Oxidoreductase</keyword>
<dbReference type="AlphaFoldDB" id="A0AAR5NZY0"/>
<keyword evidence="8" id="KW-0325">Glycoprotein</keyword>
<dbReference type="GO" id="GO:0020037">
    <property type="term" value="F:heme binding"/>
    <property type="evidence" value="ECO:0007669"/>
    <property type="project" value="InterPro"/>
</dbReference>